<proteinExistence type="predicted"/>
<dbReference type="EMBL" id="JARQZJ010000038">
    <property type="protein sequence ID" value="KAK9876784.1"/>
    <property type="molecule type" value="Genomic_DNA"/>
</dbReference>
<feature type="non-terminal residue" evidence="1">
    <location>
        <position position="1"/>
    </location>
</feature>
<organism evidence="1 2">
    <name type="scientific">Henosepilachna vigintioctopunctata</name>
    <dbReference type="NCBI Taxonomy" id="420089"/>
    <lineage>
        <taxon>Eukaryota</taxon>
        <taxon>Metazoa</taxon>
        <taxon>Ecdysozoa</taxon>
        <taxon>Arthropoda</taxon>
        <taxon>Hexapoda</taxon>
        <taxon>Insecta</taxon>
        <taxon>Pterygota</taxon>
        <taxon>Neoptera</taxon>
        <taxon>Endopterygota</taxon>
        <taxon>Coleoptera</taxon>
        <taxon>Polyphaga</taxon>
        <taxon>Cucujiformia</taxon>
        <taxon>Coccinelloidea</taxon>
        <taxon>Coccinellidae</taxon>
        <taxon>Epilachninae</taxon>
        <taxon>Epilachnini</taxon>
        <taxon>Henosepilachna</taxon>
    </lineage>
</organism>
<reference evidence="1 2" key="1">
    <citation type="submission" date="2023-03" db="EMBL/GenBank/DDBJ databases">
        <title>Genome insight into feeding habits of ladybird beetles.</title>
        <authorList>
            <person name="Li H.-S."/>
            <person name="Huang Y.-H."/>
            <person name="Pang H."/>
        </authorList>
    </citation>
    <scope>NUCLEOTIDE SEQUENCE [LARGE SCALE GENOMIC DNA]</scope>
    <source>
        <strain evidence="1">SYSU_2023b</strain>
        <tissue evidence="1">Whole body</tissue>
    </source>
</reference>
<dbReference type="Proteomes" id="UP001431783">
    <property type="component" value="Unassembled WGS sequence"/>
</dbReference>
<evidence type="ECO:0000313" key="2">
    <source>
        <dbReference type="Proteomes" id="UP001431783"/>
    </source>
</evidence>
<comment type="caution">
    <text evidence="1">The sequence shown here is derived from an EMBL/GenBank/DDBJ whole genome shotgun (WGS) entry which is preliminary data.</text>
</comment>
<sequence length="104" mass="11922">FGIKPDVSVGGRVGGRQYHVGFDGMRREPCRFILLHRNSRERNSHWSDWPRPRELSPTGMQMFPSQAMLMLDAAAAGPHYSTAKPSRLYGLKRTSDFLLTEFKR</sequence>
<name>A0AAW1U1P9_9CUCU</name>
<evidence type="ECO:0000313" key="1">
    <source>
        <dbReference type="EMBL" id="KAK9876784.1"/>
    </source>
</evidence>
<dbReference type="AlphaFoldDB" id="A0AAW1U1P9"/>
<keyword evidence="2" id="KW-1185">Reference proteome</keyword>
<gene>
    <name evidence="1" type="ORF">WA026_015021</name>
</gene>
<accession>A0AAW1U1P9</accession>
<protein>
    <submittedName>
        <fullName evidence="1">Uncharacterized protein</fullName>
    </submittedName>
</protein>